<dbReference type="AlphaFoldDB" id="A0AA40FPI1"/>
<dbReference type="Proteomes" id="UP001177670">
    <property type="component" value="Unassembled WGS sequence"/>
</dbReference>
<evidence type="ECO:0000256" key="1">
    <source>
        <dbReference type="SAM" id="MobiDB-lite"/>
    </source>
</evidence>
<sequence>MTSVKQELPSGNAESAAMNSNAIWRAHHGEVTIRRAQLDGWEITQGSAQSKPWHAQSVHCQ</sequence>
<reference evidence="2" key="1">
    <citation type="submission" date="2021-10" db="EMBL/GenBank/DDBJ databases">
        <title>Melipona bicolor Genome sequencing and assembly.</title>
        <authorList>
            <person name="Araujo N.S."/>
            <person name="Arias M.C."/>
        </authorList>
    </citation>
    <scope>NUCLEOTIDE SEQUENCE</scope>
    <source>
        <strain evidence="2">USP_2M_L1-L4_2017</strain>
        <tissue evidence="2">Whole body</tissue>
    </source>
</reference>
<protein>
    <submittedName>
        <fullName evidence="2">Uncharacterized protein</fullName>
    </submittedName>
</protein>
<proteinExistence type="predicted"/>
<gene>
    <name evidence="2" type="ORF">K0M31_009661</name>
</gene>
<feature type="region of interest" description="Disordered" evidence="1">
    <location>
        <begin position="1"/>
        <end position="21"/>
    </location>
</feature>
<name>A0AA40FPI1_9HYME</name>
<accession>A0AA40FPI1</accession>
<organism evidence="2 3">
    <name type="scientific">Melipona bicolor</name>
    <dbReference type="NCBI Taxonomy" id="60889"/>
    <lineage>
        <taxon>Eukaryota</taxon>
        <taxon>Metazoa</taxon>
        <taxon>Ecdysozoa</taxon>
        <taxon>Arthropoda</taxon>
        <taxon>Hexapoda</taxon>
        <taxon>Insecta</taxon>
        <taxon>Pterygota</taxon>
        <taxon>Neoptera</taxon>
        <taxon>Endopterygota</taxon>
        <taxon>Hymenoptera</taxon>
        <taxon>Apocrita</taxon>
        <taxon>Aculeata</taxon>
        <taxon>Apoidea</taxon>
        <taxon>Anthophila</taxon>
        <taxon>Apidae</taxon>
        <taxon>Melipona</taxon>
    </lineage>
</organism>
<comment type="caution">
    <text evidence="2">The sequence shown here is derived from an EMBL/GenBank/DDBJ whole genome shotgun (WGS) entry which is preliminary data.</text>
</comment>
<keyword evidence="3" id="KW-1185">Reference proteome</keyword>
<evidence type="ECO:0000313" key="3">
    <source>
        <dbReference type="Proteomes" id="UP001177670"/>
    </source>
</evidence>
<dbReference type="EMBL" id="JAHYIQ010000023">
    <property type="protein sequence ID" value="KAK1122440.1"/>
    <property type="molecule type" value="Genomic_DNA"/>
</dbReference>
<evidence type="ECO:0000313" key="2">
    <source>
        <dbReference type="EMBL" id="KAK1122440.1"/>
    </source>
</evidence>